<dbReference type="InterPro" id="IPR036691">
    <property type="entry name" value="Endo/exonu/phosph_ase_sf"/>
</dbReference>
<dbReference type="PANTHER" id="PTHR14859:SF15">
    <property type="entry name" value="ENDONUCLEASE_EXONUCLEASE_PHOSPHATASE DOMAIN-CONTAINING PROTEIN"/>
    <property type="match status" value="1"/>
</dbReference>
<dbReference type="RefSeq" id="WP_179445190.1">
    <property type="nucleotide sequence ID" value="NZ_JACBZS010000001.1"/>
</dbReference>
<dbReference type="SUPFAM" id="SSF56219">
    <property type="entry name" value="DNase I-like"/>
    <property type="match status" value="1"/>
</dbReference>
<keyword evidence="3" id="KW-1185">Reference proteome</keyword>
<proteinExistence type="predicted"/>
<dbReference type="AlphaFoldDB" id="A0A7Z0D9Q7"/>
<dbReference type="Gene3D" id="3.60.10.10">
    <property type="entry name" value="Endonuclease/exonuclease/phosphatase"/>
    <property type="match status" value="1"/>
</dbReference>
<sequence length="285" mass="31556">MSAAPDLRGIGRIVIGLMLALFTTAGIAPTSAIAAPPARELRVMSYNMHAGIGDDGRLDLERTARVIETSGADVIGLQEVDRHWSARSDYVDQAQWLARRLGLHYAYGANLDRDPEPGRTERRQYGTAVLSRYPIQSATNHALTSIPYPERPTEQRGLLATRINVRGVKIDFYNTHLDHQRSEQRASQVREILELTAGTQRPAILVGDLNAVPEAPEIRMLTDDAFRDVFAGTDAFTYPADAPNRRIDYVLTRGPRSFTDSTVIDTPASDHLPVVTTITDLRKIN</sequence>
<evidence type="ECO:0000313" key="3">
    <source>
        <dbReference type="Proteomes" id="UP000527616"/>
    </source>
</evidence>
<keyword evidence="2" id="KW-0255">Endonuclease</keyword>
<organism evidence="2 3">
    <name type="scientific">Naumannella cuiyingiana</name>
    <dbReference type="NCBI Taxonomy" id="1347891"/>
    <lineage>
        <taxon>Bacteria</taxon>
        <taxon>Bacillati</taxon>
        <taxon>Actinomycetota</taxon>
        <taxon>Actinomycetes</taxon>
        <taxon>Propionibacteriales</taxon>
        <taxon>Propionibacteriaceae</taxon>
        <taxon>Naumannella</taxon>
    </lineage>
</organism>
<dbReference type="PANTHER" id="PTHR14859">
    <property type="entry name" value="CALCOFLUOR WHITE HYPERSENSITIVE PROTEIN PRECURSOR"/>
    <property type="match status" value="1"/>
</dbReference>
<keyword evidence="2" id="KW-0378">Hydrolase</keyword>
<protein>
    <submittedName>
        <fullName evidence="2">Endonuclease/exonuclease/phosphatase family metal-dependent hydrolase</fullName>
    </submittedName>
</protein>
<evidence type="ECO:0000259" key="1">
    <source>
        <dbReference type="Pfam" id="PF03372"/>
    </source>
</evidence>
<dbReference type="InterPro" id="IPR051916">
    <property type="entry name" value="GPI-anchor_lipid_remodeler"/>
</dbReference>
<reference evidence="2 3" key="1">
    <citation type="submission" date="2020-07" db="EMBL/GenBank/DDBJ databases">
        <title>Sequencing the genomes of 1000 actinobacteria strains.</title>
        <authorList>
            <person name="Klenk H.-P."/>
        </authorList>
    </citation>
    <scope>NUCLEOTIDE SEQUENCE [LARGE SCALE GENOMIC DNA]</scope>
    <source>
        <strain evidence="2 3">DSM 103164</strain>
    </source>
</reference>
<dbReference type="Pfam" id="PF03372">
    <property type="entry name" value="Exo_endo_phos"/>
    <property type="match status" value="1"/>
</dbReference>
<comment type="caution">
    <text evidence="2">The sequence shown here is derived from an EMBL/GenBank/DDBJ whole genome shotgun (WGS) entry which is preliminary data.</text>
</comment>
<dbReference type="GO" id="GO:0006506">
    <property type="term" value="P:GPI anchor biosynthetic process"/>
    <property type="evidence" value="ECO:0007669"/>
    <property type="project" value="TreeGrafter"/>
</dbReference>
<name>A0A7Z0D9Q7_9ACTN</name>
<feature type="domain" description="Endonuclease/exonuclease/phosphatase" evidence="1">
    <location>
        <begin position="44"/>
        <end position="271"/>
    </location>
</feature>
<dbReference type="GO" id="GO:0004519">
    <property type="term" value="F:endonuclease activity"/>
    <property type="evidence" value="ECO:0007669"/>
    <property type="project" value="UniProtKB-KW"/>
</dbReference>
<accession>A0A7Z0D9Q7</accession>
<keyword evidence="2" id="KW-0540">Nuclease</keyword>
<keyword evidence="2" id="KW-0269">Exonuclease</keyword>
<dbReference type="Proteomes" id="UP000527616">
    <property type="component" value="Unassembled WGS sequence"/>
</dbReference>
<evidence type="ECO:0000313" key="2">
    <source>
        <dbReference type="EMBL" id="NYI71356.1"/>
    </source>
</evidence>
<dbReference type="EMBL" id="JACBZS010000001">
    <property type="protein sequence ID" value="NYI71356.1"/>
    <property type="molecule type" value="Genomic_DNA"/>
</dbReference>
<gene>
    <name evidence="2" type="ORF">GGQ54_001916</name>
</gene>
<dbReference type="GO" id="GO:0004527">
    <property type="term" value="F:exonuclease activity"/>
    <property type="evidence" value="ECO:0007669"/>
    <property type="project" value="UniProtKB-KW"/>
</dbReference>
<dbReference type="InterPro" id="IPR005135">
    <property type="entry name" value="Endo/exonuclease/phosphatase"/>
</dbReference>
<dbReference type="GO" id="GO:0016020">
    <property type="term" value="C:membrane"/>
    <property type="evidence" value="ECO:0007669"/>
    <property type="project" value="GOC"/>
</dbReference>